<proteinExistence type="predicted"/>
<keyword evidence="3" id="KW-1185">Reference proteome</keyword>
<accession>A0A401HS19</accession>
<evidence type="ECO:0000313" key="2">
    <source>
        <dbReference type="EMBL" id="GBF36992.1"/>
    </source>
</evidence>
<dbReference type="AlphaFoldDB" id="A0A401HS19"/>
<evidence type="ECO:0000313" key="3">
    <source>
        <dbReference type="Proteomes" id="UP000290527"/>
    </source>
</evidence>
<feature type="transmembrane region" description="Helical" evidence="1">
    <location>
        <begin position="15"/>
        <end position="34"/>
    </location>
</feature>
<protein>
    <submittedName>
        <fullName evidence="2">Energy-converting hydrogenase A subunit F</fullName>
    </submittedName>
</protein>
<feature type="transmembrane region" description="Helical" evidence="1">
    <location>
        <begin position="131"/>
        <end position="149"/>
    </location>
</feature>
<evidence type="ECO:0000256" key="1">
    <source>
        <dbReference type="SAM" id="Phobius"/>
    </source>
</evidence>
<dbReference type="Proteomes" id="UP000290527">
    <property type="component" value="Unassembled WGS sequence"/>
</dbReference>
<dbReference type="RefSeq" id="WP_394342776.1">
    <property type="nucleotide sequence ID" value="NZ_BFAX01000005.1"/>
</dbReference>
<dbReference type="InterPro" id="IPR011313">
    <property type="entry name" value="Prd_NiFe_hyd_3_EhaF"/>
</dbReference>
<comment type="caution">
    <text evidence="2">The sequence shown here is derived from an EMBL/GenBank/DDBJ whole genome shotgun (WGS) entry which is preliminary data.</text>
</comment>
<keyword evidence="1" id="KW-1133">Transmembrane helix</keyword>
<gene>
    <name evidence="2" type="ORF">MHHB_P1222</name>
</gene>
<dbReference type="PIRSF" id="PIRSF019373">
    <property type="entry name" value="EhaF"/>
    <property type="match status" value="1"/>
</dbReference>
<keyword evidence="1" id="KW-0812">Transmembrane</keyword>
<sequence>MDIGKVWNYISRPEVVPRLFALFLCLIMIVEFFIPTTYNENQLYPKCPPQSQIFKSPLAPYDRGGEPLKKPADIKTQYPQFEPIKGKITAYLTPPAIWISKMTPYFGTTIVSTPGGILDEILYYTRGLDTVLESLTLLISFIIFSWVYLHREKVE</sequence>
<organism evidence="2 3">
    <name type="scientific">Methanofervidicoccus abyssi</name>
    <dbReference type="NCBI Taxonomy" id="2082189"/>
    <lineage>
        <taxon>Archaea</taxon>
        <taxon>Methanobacteriati</taxon>
        <taxon>Methanobacteriota</taxon>
        <taxon>Methanomada group</taxon>
        <taxon>Methanococci</taxon>
        <taxon>Methanococcales</taxon>
        <taxon>Methanofervidicoccus</taxon>
    </lineage>
</organism>
<name>A0A401HS19_9EURY</name>
<dbReference type="EMBL" id="BFAX01000005">
    <property type="protein sequence ID" value="GBF36992.1"/>
    <property type="molecule type" value="Genomic_DNA"/>
</dbReference>
<keyword evidence="1" id="KW-0472">Membrane</keyword>
<dbReference type="Pfam" id="PF09879">
    <property type="entry name" value="EhaF"/>
    <property type="match status" value="1"/>
</dbReference>
<reference evidence="2 3" key="1">
    <citation type="journal article" date="2019" name="Int. J. Syst. Evol. Microbiol.">
        <title>Methanofervidicoccus abyssi gen. nov., sp. nov., a hydrogenotrophic methanogen, isolated from a hydrothermal vent chimney in the Mid-Cayman Spreading Center, the Caribbean Sea.</title>
        <authorList>
            <person name="Sakai S."/>
            <person name="Takaki Y."/>
            <person name="Miyazaki M."/>
            <person name="Ogawara M."/>
            <person name="Yanagawa K."/>
            <person name="Miyazaki J."/>
            <person name="Takai K."/>
        </authorList>
    </citation>
    <scope>NUCLEOTIDE SEQUENCE [LARGE SCALE GENOMIC DNA]</scope>
    <source>
        <strain evidence="2 3">HHB</strain>
    </source>
</reference>